<organism evidence="2">
    <name type="scientific">Triticum aestivum</name>
    <name type="common">Wheat</name>
    <dbReference type="NCBI Taxonomy" id="4565"/>
    <lineage>
        <taxon>Eukaryota</taxon>
        <taxon>Viridiplantae</taxon>
        <taxon>Streptophyta</taxon>
        <taxon>Embryophyta</taxon>
        <taxon>Tracheophyta</taxon>
        <taxon>Spermatophyta</taxon>
        <taxon>Magnoliopsida</taxon>
        <taxon>Liliopsida</taxon>
        <taxon>Poales</taxon>
        <taxon>Poaceae</taxon>
        <taxon>BOP clade</taxon>
        <taxon>Pooideae</taxon>
        <taxon>Triticodae</taxon>
        <taxon>Triticeae</taxon>
        <taxon>Triticinae</taxon>
        <taxon>Triticum</taxon>
    </lineage>
</organism>
<keyword evidence="3" id="KW-1185">Reference proteome</keyword>
<dbReference type="Gramene" id="TraesMAC3D03G01989410.1">
    <property type="protein sequence ID" value="TraesMAC3D03G01989410.1.CDS1"/>
    <property type="gene ID" value="TraesMAC3D03G01989410"/>
</dbReference>
<dbReference type="Gramene" id="TraesLDM3D03G01989340.1">
    <property type="protein sequence ID" value="TraesLDM3D03G01989340.1.CDS1"/>
    <property type="gene ID" value="TraesLDM3D03G01989340"/>
</dbReference>
<dbReference type="Gramene" id="TraesSTA3D03G01986320.1">
    <property type="protein sequence ID" value="TraesSTA3D03G01986320.1.CDS1"/>
    <property type="gene ID" value="TraesSTA3D03G01986320"/>
</dbReference>
<dbReference type="InterPro" id="IPR005174">
    <property type="entry name" value="KIB1-4_b-propeller"/>
</dbReference>
<evidence type="ECO:0000313" key="2">
    <source>
        <dbReference type="EnsemblPlants" id="TraesCS3D02G504800.1.cds1"/>
    </source>
</evidence>
<dbReference type="Gramene" id="TraesJAG3D03G01998150.1">
    <property type="protein sequence ID" value="TraesJAG3D03G01998150.1.CDS1"/>
    <property type="gene ID" value="TraesJAG3D03G01998150"/>
</dbReference>
<sequence length="407" mass="45986">MADLVFWKNLPYDITRKISESFLATDDIDHYVAFRAVCANWRRATESTADATDPKFMPSKWIMLEHSIHDNDRVAFFNLSTGRLLRKKILTEVRSRRYFFVGVTKGGLFMLGQRAQPYQTRVLNPFTGAIARFKVPIPIEQVSSVVVTTSPMMVFISDLLNNCVSWADQTSEEWHPALGFGEGEFRNGDWGFGNRHKNLTSFAGGMYMTNKYGSIISTITDVYKEGNQWKRSAGTISMFTTIVGPNFELAHGSNNFYLVESEGELLLVMDGRVCNGMPVVYSLDTVNKVLVPVRSIGSRVLFVSSRRCLSVDTTKSNKFHSIESGTIYYADRSVVRAYDQGSLAGSGWEEEPKYVFESATNPFSKMAELLVNYCTTIEYSELQMLPPYGEEGYTYYEYGDPSDKSTE</sequence>
<dbReference type="Gramene" id="TraesSYM3D03G02016420.1">
    <property type="protein sequence ID" value="TraesSYM3D03G02016420.1.CDS1"/>
    <property type="gene ID" value="TraesSYM3D03G02016420"/>
</dbReference>
<dbReference type="Gramene" id="TraesARI3D03G02025410.1">
    <property type="protein sequence ID" value="TraesARI3D03G02025410.1.CDS1"/>
    <property type="gene ID" value="TraesARI3D03G02025410"/>
</dbReference>
<dbReference type="Gramene" id="TraesCS3D03G1113700.1">
    <property type="protein sequence ID" value="TraesCS3D03G1113700.1.CDS1"/>
    <property type="gene ID" value="TraesCS3D03G1113700"/>
</dbReference>
<dbReference type="Gramene" id="TraesWEE_scaffold_076561_01G000100.1">
    <property type="protein sequence ID" value="TraesWEE_scaffold_076561_01G000100.1"/>
    <property type="gene ID" value="TraesWEE_scaffold_076561_01G000100"/>
</dbReference>
<evidence type="ECO:0000259" key="1">
    <source>
        <dbReference type="Pfam" id="PF03478"/>
    </source>
</evidence>
<dbReference type="OMA" id="PIIRMPP"/>
<proteinExistence type="predicted"/>
<dbReference type="PANTHER" id="PTHR33165:SF62">
    <property type="entry name" value="DUF295 DOMAIN-CONTAINING PROTEIN"/>
    <property type="match status" value="1"/>
</dbReference>
<accession>A0A3B6H389</accession>
<dbReference type="AlphaFoldDB" id="A0A3B6H389"/>
<dbReference type="OrthoDB" id="689185at2759"/>
<protein>
    <recommendedName>
        <fullName evidence="1">KIB1-4 beta-propeller domain-containing protein</fullName>
    </recommendedName>
</protein>
<dbReference type="PANTHER" id="PTHR33165">
    <property type="entry name" value="F-BOX DOMAIN CONTAINING PROTEIN-LIKE-RELATED"/>
    <property type="match status" value="1"/>
</dbReference>
<dbReference type="Gramene" id="TraesJUL3D03G02009390.1">
    <property type="protein sequence ID" value="TraesJUL3D03G02009390.1.CDS1"/>
    <property type="gene ID" value="TraesJUL3D03G02009390"/>
</dbReference>
<dbReference type="Gramene" id="TraesROB_scaffold_019388_01G000400.1">
    <property type="protein sequence ID" value="TraesROB_scaffold_019388_01G000400.1"/>
    <property type="gene ID" value="TraesROB_scaffold_019388_01G000400"/>
</dbReference>
<feature type="domain" description="KIB1-4 beta-propeller" evidence="1">
    <location>
        <begin position="76"/>
        <end position="336"/>
    </location>
</feature>
<name>A0A3B6H389_WHEAT</name>
<evidence type="ECO:0000313" key="3">
    <source>
        <dbReference type="Proteomes" id="UP000019116"/>
    </source>
</evidence>
<reference evidence="2" key="2">
    <citation type="submission" date="2018-10" db="UniProtKB">
        <authorList>
            <consortium name="EnsemblPlants"/>
        </authorList>
    </citation>
    <scope>IDENTIFICATION</scope>
</reference>
<reference evidence="2" key="1">
    <citation type="submission" date="2018-08" db="EMBL/GenBank/DDBJ databases">
        <authorList>
            <person name="Rossello M."/>
        </authorList>
    </citation>
    <scope>NUCLEOTIDE SEQUENCE [LARGE SCALE GENOMIC DNA]</scope>
    <source>
        <strain evidence="2">cv. Chinese Spring</strain>
    </source>
</reference>
<dbReference type="EnsemblPlants" id="TraesCS3D02G504800.1">
    <property type="protein sequence ID" value="TraesCS3D02G504800.1.cds1"/>
    <property type="gene ID" value="TraesCS3D02G504800"/>
</dbReference>
<dbReference type="Pfam" id="PF03478">
    <property type="entry name" value="Beta-prop_KIB1-4"/>
    <property type="match status" value="1"/>
</dbReference>
<dbReference type="Gramene" id="TraesCLE_scaffold_016788_01G000100.1">
    <property type="protein sequence ID" value="TraesCLE_scaffold_016788_01G000100.1"/>
    <property type="gene ID" value="TraesCLE_scaffold_016788_01G000100"/>
</dbReference>
<dbReference type="Proteomes" id="UP000019116">
    <property type="component" value="Chromosome 3D"/>
</dbReference>
<dbReference type="Gramene" id="TraesCS3D02G504800.1">
    <property type="protein sequence ID" value="TraesCS3D02G504800.1.cds1"/>
    <property type="gene ID" value="TraesCS3D02G504800"/>
</dbReference>